<keyword evidence="4 6" id="KW-1133">Transmembrane helix</keyword>
<dbReference type="InterPro" id="IPR059000">
    <property type="entry name" value="ATPase_P-type_domA"/>
</dbReference>
<dbReference type="GO" id="GO:0005524">
    <property type="term" value="F:ATP binding"/>
    <property type="evidence" value="ECO:0007669"/>
    <property type="project" value="InterPro"/>
</dbReference>
<dbReference type="PANTHER" id="PTHR42861">
    <property type="entry name" value="CALCIUM-TRANSPORTING ATPASE"/>
    <property type="match status" value="1"/>
</dbReference>
<dbReference type="SFLD" id="SFLDS00003">
    <property type="entry name" value="Haloacid_Dehalogenase"/>
    <property type="match status" value="1"/>
</dbReference>
<keyword evidence="9" id="KW-1185">Reference proteome</keyword>
<feature type="transmembrane region" description="Helical" evidence="6">
    <location>
        <begin position="75"/>
        <end position="93"/>
    </location>
</feature>
<dbReference type="InterPro" id="IPR023214">
    <property type="entry name" value="HAD_sf"/>
</dbReference>
<dbReference type="SUPFAM" id="SSF81653">
    <property type="entry name" value="Calcium ATPase, transduction domain A"/>
    <property type="match status" value="1"/>
</dbReference>
<evidence type="ECO:0000256" key="6">
    <source>
        <dbReference type="SAM" id="Phobius"/>
    </source>
</evidence>
<dbReference type="GO" id="GO:0016887">
    <property type="term" value="F:ATP hydrolysis activity"/>
    <property type="evidence" value="ECO:0007669"/>
    <property type="project" value="InterPro"/>
</dbReference>
<name>C4IN45_CLOBU</name>
<proteinExistence type="predicted"/>
<protein>
    <submittedName>
        <fullName evidence="8">P-type ATPase-metal cation transport</fullName>
    </submittedName>
</protein>
<feature type="transmembrane region" description="Helical" evidence="6">
    <location>
        <begin position="637"/>
        <end position="656"/>
    </location>
</feature>
<dbReference type="AlphaFoldDB" id="C4IN45"/>
<feature type="transmembrane region" description="Helical" evidence="6">
    <location>
        <begin position="727"/>
        <end position="744"/>
    </location>
</feature>
<dbReference type="GO" id="GO:0016020">
    <property type="term" value="C:membrane"/>
    <property type="evidence" value="ECO:0007669"/>
    <property type="project" value="UniProtKB-SubCell"/>
</dbReference>
<dbReference type="InterPro" id="IPR044492">
    <property type="entry name" value="P_typ_ATPase_HD_dom"/>
</dbReference>
<dbReference type="Gene3D" id="2.70.150.10">
    <property type="entry name" value="Calcium-transporting ATPase, cytoplasmic transduction domain A"/>
    <property type="match status" value="1"/>
</dbReference>
<gene>
    <name evidence="8" type="ORF">CLP_4422</name>
</gene>
<evidence type="ECO:0000259" key="7">
    <source>
        <dbReference type="Pfam" id="PF00122"/>
    </source>
</evidence>
<feature type="transmembrane region" description="Helical" evidence="6">
    <location>
        <begin position="701"/>
        <end position="721"/>
    </location>
</feature>
<dbReference type="Pfam" id="PF00122">
    <property type="entry name" value="E1-E2_ATPase"/>
    <property type="match status" value="1"/>
</dbReference>
<dbReference type="Gene3D" id="1.20.1110.10">
    <property type="entry name" value="Calcium-transporting ATPase, transmembrane domain"/>
    <property type="match status" value="1"/>
</dbReference>
<dbReference type="Gene3D" id="3.40.1110.10">
    <property type="entry name" value="Calcium-transporting ATPase, cytoplasmic domain N"/>
    <property type="match status" value="1"/>
</dbReference>
<dbReference type="PROSITE" id="PS00154">
    <property type="entry name" value="ATPASE_E1_E2"/>
    <property type="match status" value="1"/>
</dbReference>
<dbReference type="InterPro" id="IPR001757">
    <property type="entry name" value="P_typ_ATPase"/>
</dbReference>
<dbReference type="InterPro" id="IPR036412">
    <property type="entry name" value="HAD-like_sf"/>
</dbReference>
<dbReference type="RefSeq" id="WP_003409408.1">
    <property type="nucleotide sequence ID" value="NZ_ACOM01000012.1"/>
</dbReference>
<dbReference type="PRINTS" id="PR00119">
    <property type="entry name" value="CATATPASE"/>
</dbReference>
<feature type="domain" description="P-type ATPase A" evidence="7">
    <location>
        <begin position="132"/>
        <end position="228"/>
    </location>
</feature>
<comment type="caution">
    <text evidence="8">The sequence shown here is derived from an EMBL/GenBank/DDBJ whole genome shotgun (WGS) entry which is preliminary data.</text>
</comment>
<dbReference type="SFLD" id="SFLDF00027">
    <property type="entry name" value="p-type_atpase"/>
    <property type="match status" value="1"/>
</dbReference>
<keyword evidence="2 6" id="KW-0812">Transmembrane</keyword>
<dbReference type="CDD" id="cd02609">
    <property type="entry name" value="P-type_ATPase"/>
    <property type="match status" value="1"/>
</dbReference>
<evidence type="ECO:0000256" key="1">
    <source>
        <dbReference type="ARBA" id="ARBA00004141"/>
    </source>
</evidence>
<feature type="transmembrane region" description="Helical" evidence="6">
    <location>
        <begin position="99"/>
        <end position="117"/>
    </location>
</feature>
<evidence type="ECO:0000256" key="4">
    <source>
        <dbReference type="ARBA" id="ARBA00022989"/>
    </source>
</evidence>
<keyword evidence="5 6" id="KW-0472">Membrane</keyword>
<dbReference type="Proteomes" id="UP000003081">
    <property type="component" value="Unassembled WGS sequence"/>
</dbReference>
<evidence type="ECO:0000256" key="3">
    <source>
        <dbReference type="ARBA" id="ARBA00022967"/>
    </source>
</evidence>
<dbReference type="NCBIfam" id="TIGR01494">
    <property type="entry name" value="ATPase_P-type"/>
    <property type="match status" value="2"/>
</dbReference>
<organism evidence="8 9">
    <name type="scientific">Clostridium butyricum E4 str. BoNT E BL5262</name>
    <dbReference type="NCBI Taxonomy" id="632245"/>
    <lineage>
        <taxon>Bacteria</taxon>
        <taxon>Bacillati</taxon>
        <taxon>Bacillota</taxon>
        <taxon>Clostridia</taxon>
        <taxon>Eubacteriales</taxon>
        <taxon>Clostridiaceae</taxon>
        <taxon>Clostridium</taxon>
    </lineage>
</organism>
<evidence type="ECO:0000313" key="9">
    <source>
        <dbReference type="Proteomes" id="UP000003081"/>
    </source>
</evidence>
<feature type="transmembrane region" description="Helical" evidence="6">
    <location>
        <begin position="280"/>
        <end position="305"/>
    </location>
</feature>
<evidence type="ECO:0000256" key="5">
    <source>
        <dbReference type="ARBA" id="ARBA00023136"/>
    </source>
</evidence>
<dbReference type="SUPFAM" id="SSF56784">
    <property type="entry name" value="HAD-like"/>
    <property type="match status" value="1"/>
</dbReference>
<evidence type="ECO:0000256" key="2">
    <source>
        <dbReference type="ARBA" id="ARBA00022692"/>
    </source>
</evidence>
<dbReference type="InterPro" id="IPR018303">
    <property type="entry name" value="ATPase_P-typ_P_site"/>
</dbReference>
<dbReference type="SFLD" id="SFLDG00002">
    <property type="entry name" value="C1.7:_P-type_atpase_like"/>
    <property type="match status" value="1"/>
</dbReference>
<reference evidence="8 9" key="1">
    <citation type="submission" date="2009-08" db="EMBL/GenBank/DDBJ databases">
        <authorList>
            <person name="Shrivastava S."/>
            <person name="Brinkac L.B."/>
            <person name="Brown J.L."/>
            <person name="Bruce D.B."/>
            <person name="Detter C."/>
            <person name="Green L.D."/>
            <person name="Munk C.A."/>
            <person name="Rogers Y.C."/>
            <person name="Tapia R."/>
            <person name="Sims D.R."/>
            <person name="Smith L.A."/>
            <person name="Smith T.J."/>
            <person name="Sutton G."/>
            <person name="Brettin T."/>
        </authorList>
    </citation>
    <scope>NUCLEOTIDE SEQUENCE [LARGE SCALE GENOMIC DNA]</scope>
    <source>
        <strain evidence="9">E4 str. BoNT E BL5262</strain>
    </source>
</reference>
<feature type="transmembrane region" description="Helical" evidence="6">
    <location>
        <begin position="249"/>
        <end position="268"/>
    </location>
</feature>
<dbReference type="SUPFAM" id="SSF81665">
    <property type="entry name" value="Calcium ATPase, transmembrane domain M"/>
    <property type="match status" value="1"/>
</dbReference>
<dbReference type="InterPro" id="IPR023298">
    <property type="entry name" value="ATPase_P-typ_TM_dom_sf"/>
</dbReference>
<evidence type="ECO:0000313" key="8">
    <source>
        <dbReference type="EMBL" id="EEP52352.1"/>
    </source>
</evidence>
<dbReference type="InterPro" id="IPR023299">
    <property type="entry name" value="ATPase_P-typ_cyto_dom_N"/>
</dbReference>
<feature type="transmembrane region" description="Helical" evidence="6">
    <location>
        <begin position="782"/>
        <end position="803"/>
    </location>
</feature>
<keyword evidence="3" id="KW-1278">Translocase</keyword>
<dbReference type="InterPro" id="IPR008250">
    <property type="entry name" value="ATPase_P-typ_transduc_dom_A_sf"/>
</dbReference>
<dbReference type="HOGENOM" id="CLU_002360_5_1_9"/>
<feature type="transmembrane region" description="Helical" evidence="6">
    <location>
        <begin position="662"/>
        <end position="680"/>
    </location>
</feature>
<dbReference type="EMBL" id="ACOM01000012">
    <property type="protein sequence ID" value="EEP52352.1"/>
    <property type="molecule type" value="Genomic_DNA"/>
</dbReference>
<accession>C4IN45</accession>
<feature type="transmembrane region" description="Helical" evidence="6">
    <location>
        <begin position="751"/>
        <end position="770"/>
    </location>
</feature>
<dbReference type="STRING" id="1492.ATN24_00930"/>
<dbReference type="Gene3D" id="3.40.50.1000">
    <property type="entry name" value="HAD superfamily/HAD-like"/>
    <property type="match status" value="1"/>
</dbReference>
<dbReference type="eggNOG" id="COG0474">
    <property type="taxonomic scope" value="Bacteria"/>
</dbReference>
<comment type="subcellular location">
    <subcellularLocation>
        <location evidence="1">Membrane</location>
        <topology evidence="1">Multi-pass membrane protein</topology>
    </subcellularLocation>
</comment>
<dbReference type="Pfam" id="PF00702">
    <property type="entry name" value="Hydrolase"/>
    <property type="match status" value="1"/>
</dbReference>
<dbReference type="PRINTS" id="PR00120">
    <property type="entry name" value="HATPASE"/>
</dbReference>
<sequence>MEFKNLVCNGEAEHMKSKDIKNKIVSDKKINESDEEKKLTGLNDEQVNIRIKEGKVNYVPKAPARTFGQILRANLFTSFNAINVVLAVIIILAGSPKNAIFVGVILVNTLIGVAQELRAKDILEKLSVISMAQAKVLRNGEINEIPIDNIVLDDVLYLETGMQVLADAEVIENNGLEVDESMLTGESDAIGKREGDALLSGSFIVAGECYARVNKVGKETYSSSLAEEAKQFKITNSELQSAINKIFKVLLWIIIPLTILLTVTQLRVPDATWQSAAIGTVSGIIGMIPEGLVLLTSATFIVSIIKLSKFDTLVQELCATEVLARVDVLCLDKTGTLTQGDLKLSEVRVIGDTDKLEVDRALAALVHNLPSKNPTQKAILDKYKEYDQNLKCIDKIPFSSKRKWGGLTFEGDLGSWILGAPEVILGKEYVFIKNMVEEEAKKGKRVLLLAKFHGEELSDSLLGKIESIALLLIEDIIREAAPDVLDYFNKQGVEVKIISGDSPVTVSEVARRAGVQSWNKYVDARELPEDDNEFKNLVKDTTVFGRVTPHQKKKIVTALQEMDHTVAMTGDGVNDVLALKASDCGIAMANGSDATKAVAQLVLMKSDFSALPKVLEEGRKQINNLERVSELFLSKTIYSILLAFVCSVMFLPYPILPIQLSLVGSCAIGIPAFFLAMLPSTGGVKKGFLTRVITVSIPNGIILAGFTVGTFLISLALGVGMQQSRTLALLMFAGISMVILFRVAKPLTNFKAVLCLSMFGIMILAFITPIGRYIFSLTTIKLRYWAISLAVIVLSGPLITRFVDFFRIRVNKKYKVRTI</sequence>